<reference evidence="8 9" key="1">
    <citation type="submission" date="2024-01" db="EMBL/GenBank/DDBJ databases">
        <title>Comparative genomics of Cryptococcus and Kwoniella reveals pathogenesis evolution and contrasting modes of karyotype evolution via chromosome fusion or intercentromeric recombination.</title>
        <authorList>
            <person name="Coelho M.A."/>
            <person name="David-Palma M."/>
            <person name="Shea T."/>
            <person name="Bowers K."/>
            <person name="McGinley-Smith S."/>
            <person name="Mohammad A.W."/>
            <person name="Gnirke A."/>
            <person name="Yurkov A.M."/>
            <person name="Nowrousian M."/>
            <person name="Sun S."/>
            <person name="Cuomo C.A."/>
            <person name="Heitman J."/>
        </authorList>
    </citation>
    <scope>NUCLEOTIDE SEQUENCE [LARGE SCALE GENOMIC DNA]</scope>
    <source>
        <strain evidence="8 9">CBS 6074</strain>
    </source>
</reference>
<dbReference type="RefSeq" id="XP_066077154.1">
    <property type="nucleotide sequence ID" value="XM_066221057.1"/>
</dbReference>
<keyword evidence="3" id="KW-0862">Zinc</keyword>
<dbReference type="Gene3D" id="3.30.40.10">
    <property type="entry name" value="Zinc/RING finger domain, C3HC4 (zinc finger)"/>
    <property type="match status" value="1"/>
</dbReference>
<feature type="region of interest" description="Disordered" evidence="5">
    <location>
        <begin position="495"/>
        <end position="532"/>
    </location>
</feature>
<dbReference type="Pfam" id="PF13920">
    <property type="entry name" value="zf-C3HC4_3"/>
    <property type="match status" value="1"/>
</dbReference>
<feature type="region of interest" description="Disordered" evidence="5">
    <location>
        <begin position="216"/>
        <end position="236"/>
    </location>
</feature>
<feature type="region of interest" description="Disordered" evidence="5">
    <location>
        <begin position="270"/>
        <end position="341"/>
    </location>
</feature>
<dbReference type="AlphaFoldDB" id="A0AAX4JYA5"/>
<dbReference type="InterPro" id="IPR004331">
    <property type="entry name" value="SPX_dom"/>
</dbReference>
<feature type="compositionally biased region" description="Low complexity" evidence="5">
    <location>
        <begin position="272"/>
        <end position="282"/>
    </location>
</feature>
<dbReference type="EMBL" id="CP144104">
    <property type="protein sequence ID" value="WWC90391.1"/>
    <property type="molecule type" value="Genomic_DNA"/>
</dbReference>
<dbReference type="InterPro" id="IPR001841">
    <property type="entry name" value="Znf_RING"/>
</dbReference>
<dbReference type="PROSITE" id="PS51382">
    <property type="entry name" value="SPX"/>
    <property type="match status" value="1"/>
</dbReference>
<feature type="compositionally biased region" description="Basic and acidic residues" evidence="5">
    <location>
        <begin position="191"/>
        <end position="202"/>
    </location>
</feature>
<feature type="compositionally biased region" description="Basic and acidic residues" evidence="5">
    <location>
        <begin position="85"/>
        <end position="94"/>
    </location>
</feature>
<organism evidence="8 9">
    <name type="scientific">Kwoniella dendrophila CBS 6074</name>
    <dbReference type="NCBI Taxonomy" id="1295534"/>
    <lineage>
        <taxon>Eukaryota</taxon>
        <taxon>Fungi</taxon>
        <taxon>Dikarya</taxon>
        <taxon>Basidiomycota</taxon>
        <taxon>Agaricomycotina</taxon>
        <taxon>Tremellomycetes</taxon>
        <taxon>Tremellales</taxon>
        <taxon>Cryptococcaceae</taxon>
        <taxon>Kwoniella</taxon>
    </lineage>
</organism>
<evidence type="ECO:0000259" key="6">
    <source>
        <dbReference type="PROSITE" id="PS50089"/>
    </source>
</evidence>
<dbReference type="PROSITE" id="PS50089">
    <property type="entry name" value="ZF_RING_2"/>
    <property type="match status" value="1"/>
</dbReference>
<dbReference type="PANTHER" id="PTHR23327:SF51">
    <property type="entry name" value="TRANSCRIPTIONAL REGULATOR OF YEAST FORM ADHERENCE 3"/>
    <property type="match status" value="1"/>
</dbReference>
<evidence type="ECO:0000256" key="2">
    <source>
        <dbReference type="ARBA" id="ARBA00022771"/>
    </source>
</evidence>
<sequence>MKYGKEFQHILEDSSFPPDWKDSAIEYGQLKKLIKNVVQELTSMGLSPEVLNKLLVTEVHEDNKSGTASIHPINGTNIKVGGKTVAKDKNKENDDVLEFEYESPENTPPTIQTGSEPGSTNLSEAQEVTVDPLPNSPRFNLSIPSSSSSSSPHLQANDHDILSPSPYPHNHNHRKFRLRLLSDSTSSTTTKETEIDLNDLPKRPMNVAQFLEAQEKLREEKTPPPPAEDPNRGRKVVRRAILDRSGGVKAEYVLTGDPSNPIPQLRLHVHASRSPSHSSLSPSPSPSPSPSISTPGEDTDLDTDDEEHGDVKDLSKSDSNSPSNSTPRPFDRLKSPIIPTSPTLRKIKTALSPIFAIASGRDIRDGMGDLTIGDAVVDHHNASPSTPKAREFPFPLPSATPIHFPIPTDSTPEISTSSPDNSSPTHERDFIIPLSSDLAFFHLLTSALTSLSTFHSKQQELFKQSVENVCGIISSTISPSSSSSSYSPQVIPIPPVASSSSKTPFEGGNNSNDNDIKVMSRYNSGDSGKDKKIKTSKKDLYIWREIFSLWIESEIFESNSERTRGERTLEDSEKRLKIFANEIIKRGLGDRRTLKGKKSRNAYEEFLKLNVWLLDLKRFQQANILAARKILKKHDKRTALTALEGFPTFVRSTLSSHVDLNGNVSTWAFYNTSLPHILLASLTNTLLPILPSLDDYACLICTSIAFKPIRLNCGHLFCVRCLVKMQKDGKEECPLCRSKVVLLADKNSLDLTVMNFMKSWFPKEVKLKQKENELEVAKEQAKEAGLDTRCLIM</sequence>
<evidence type="ECO:0000313" key="9">
    <source>
        <dbReference type="Proteomes" id="UP001355207"/>
    </source>
</evidence>
<feature type="domain" description="SPX" evidence="7">
    <location>
        <begin position="1"/>
        <end position="648"/>
    </location>
</feature>
<feature type="compositionally biased region" description="Acidic residues" evidence="5">
    <location>
        <begin position="297"/>
        <end position="308"/>
    </location>
</feature>
<feature type="domain" description="RING-type" evidence="6">
    <location>
        <begin position="698"/>
        <end position="737"/>
    </location>
</feature>
<dbReference type="GeneID" id="91095995"/>
<evidence type="ECO:0000259" key="7">
    <source>
        <dbReference type="PROSITE" id="PS51382"/>
    </source>
</evidence>
<gene>
    <name evidence="8" type="ORF">L201_005325</name>
</gene>
<evidence type="ECO:0000256" key="4">
    <source>
        <dbReference type="PROSITE-ProRule" id="PRU00175"/>
    </source>
</evidence>
<feature type="region of interest" description="Disordered" evidence="5">
    <location>
        <begin position="64"/>
        <end position="204"/>
    </location>
</feature>
<dbReference type="GO" id="GO:0008270">
    <property type="term" value="F:zinc ion binding"/>
    <property type="evidence" value="ECO:0007669"/>
    <property type="project" value="UniProtKB-KW"/>
</dbReference>
<protein>
    <recommendedName>
        <fullName evidence="10">RING-14 protein</fullName>
    </recommendedName>
</protein>
<evidence type="ECO:0000256" key="1">
    <source>
        <dbReference type="ARBA" id="ARBA00022723"/>
    </source>
</evidence>
<dbReference type="SUPFAM" id="SSF57850">
    <property type="entry name" value="RING/U-box"/>
    <property type="match status" value="1"/>
</dbReference>
<feature type="compositionally biased region" description="Polar residues" evidence="5">
    <location>
        <begin position="104"/>
        <end position="126"/>
    </location>
</feature>
<evidence type="ECO:0008006" key="10">
    <source>
        <dbReference type="Google" id="ProtNLM"/>
    </source>
</evidence>
<keyword evidence="2 4" id="KW-0863">Zinc-finger</keyword>
<keyword evidence="1" id="KW-0479">Metal-binding</keyword>
<dbReference type="PROSITE" id="PS00518">
    <property type="entry name" value="ZF_RING_1"/>
    <property type="match status" value="1"/>
</dbReference>
<dbReference type="Pfam" id="PF03105">
    <property type="entry name" value="SPX"/>
    <property type="match status" value="2"/>
</dbReference>
<dbReference type="Proteomes" id="UP001355207">
    <property type="component" value="Chromosome 7"/>
</dbReference>
<name>A0AAX4JYA5_9TREE</name>
<accession>A0AAX4JYA5</accession>
<dbReference type="PANTHER" id="PTHR23327">
    <property type="entry name" value="RING FINGER PROTEIN 127"/>
    <property type="match status" value="1"/>
</dbReference>
<dbReference type="InterPro" id="IPR013083">
    <property type="entry name" value="Znf_RING/FYVE/PHD"/>
</dbReference>
<keyword evidence="9" id="KW-1185">Reference proteome</keyword>
<dbReference type="InterPro" id="IPR017907">
    <property type="entry name" value="Znf_RING_CS"/>
</dbReference>
<evidence type="ECO:0000313" key="8">
    <source>
        <dbReference type="EMBL" id="WWC90391.1"/>
    </source>
</evidence>
<evidence type="ECO:0000256" key="3">
    <source>
        <dbReference type="ARBA" id="ARBA00022833"/>
    </source>
</evidence>
<proteinExistence type="predicted"/>
<dbReference type="SMART" id="SM00184">
    <property type="entry name" value="RING"/>
    <property type="match status" value="1"/>
</dbReference>
<evidence type="ECO:0000256" key="5">
    <source>
        <dbReference type="SAM" id="MobiDB-lite"/>
    </source>
</evidence>